<dbReference type="PROSITE" id="PS50850">
    <property type="entry name" value="MFS"/>
    <property type="match status" value="1"/>
</dbReference>
<keyword evidence="2" id="KW-0813">Transport</keyword>
<keyword evidence="5 7" id="KW-1133">Transmembrane helix</keyword>
<dbReference type="SUPFAM" id="SSF103473">
    <property type="entry name" value="MFS general substrate transporter"/>
    <property type="match status" value="1"/>
</dbReference>
<comment type="subcellular location">
    <subcellularLocation>
        <location evidence="1">Cell membrane</location>
        <topology evidence="1">Multi-pass membrane protein</topology>
    </subcellularLocation>
</comment>
<gene>
    <name evidence="9" type="ORF">H8S34_08595</name>
</gene>
<dbReference type="InterPro" id="IPR036259">
    <property type="entry name" value="MFS_trans_sf"/>
</dbReference>
<dbReference type="Proteomes" id="UP000660021">
    <property type="component" value="Unassembled WGS sequence"/>
</dbReference>
<feature type="transmembrane region" description="Helical" evidence="7">
    <location>
        <begin position="128"/>
        <end position="150"/>
    </location>
</feature>
<dbReference type="Gene3D" id="1.20.1250.20">
    <property type="entry name" value="MFS general substrate transporter like domains"/>
    <property type="match status" value="1"/>
</dbReference>
<evidence type="ECO:0000256" key="4">
    <source>
        <dbReference type="ARBA" id="ARBA00022692"/>
    </source>
</evidence>
<feature type="domain" description="Major facilitator superfamily (MFS) profile" evidence="8">
    <location>
        <begin position="1"/>
        <end position="381"/>
    </location>
</feature>
<feature type="transmembrane region" description="Helical" evidence="7">
    <location>
        <begin position="37"/>
        <end position="57"/>
    </location>
</feature>
<name>A0ABR7HTQ5_9FIRM</name>
<feature type="transmembrane region" description="Helical" evidence="7">
    <location>
        <begin position="156"/>
        <end position="176"/>
    </location>
</feature>
<dbReference type="RefSeq" id="WP_101692739.1">
    <property type="nucleotide sequence ID" value="NZ_JACOPR010000004.1"/>
</dbReference>
<organism evidence="9 10">
    <name type="scientific">Pseudoflavonifractor hominis</name>
    <dbReference type="NCBI Taxonomy" id="2763059"/>
    <lineage>
        <taxon>Bacteria</taxon>
        <taxon>Bacillati</taxon>
        <taxon>Bacillota</taxon>
        <taxon>Clostridia</taxon>
        <taxon>Eubacteriales</taxon>
        <taxon>Oscillospiraceae</taxon>
        <taxon>Pseudoflavonifractor</taxon>
    </lineage>
</organism>
<sequence>MRRKLPIYAICFVNLIYLAPSVAVSGLLSAFPGVPEPVLQLLLTLPNLMGIAGILGVPLLTRFFARKHLAVAGLSIYLFSGALSYVGRACLPVLLVGSAMMGIAYGMGSTLYPLLVSMYYEGEERRRVMGATAGIMQLGRIAVVLAGGVLADLHWYNVYLLFALNLIPLVLTIRLLPTDAVEGRREGQPGGGCEGWNVPAILRLSVIGFVFAVCYYVNVTQASLYIEGYGLGTAQLTGIVTAVASVLSGLLAFVFGPIYRRTGRYTFAWALGIMGGGYLLAGLQIGLLPAVLAVCAPAAGIALFNPCLMLELTETAPQKTLPGATALVLTVLNVGYFLSPYLVGAFVPLFPGEGAAAQFLAGGGLCLCAVVLCAAGELRRSTRVVK</sequence>
<feature type="transmembrane region" description="Helical" evidence="7">
    <location>
        <begin position="196"/>
        <end position="218"/>
    </location>
</feature>
<evidence type="ECO:0000259" key="8">
    <source>
        <dbReference type="PROSITE" id="PS50850"/>
    </source>
</evidence>
<dbReference type="PANTHER" id="PTHR23517:SF2">
    <property type="entry name" value="MULTIDRUG RESISTANCE PROTEIN MDTH"/>
    <property type="match status" value="1"/>
</dbReference>
<dbReference type="InterPro" id="IPR020846">
    <property type="entry name" value="MFS_dom"/>
</dbReference>
<evidence type="ECO:0000256" key="2">
    <source>
        <dbReference type="ARBA" id="ARBA00022448"/>
    </source>
</evidence>
<dbReference type="PANTHER" id="PTHR23517">
    <property type="entry name" value="RESISTANCE PROTEIN MDTM, PUTATIVE-RELATED-RELATED"/>
    <property type="match status" value="1"/>
</dbReference>
<dbReference type="Pfam" id="PF07690">
    <property type="entry name" value="MFS_1"/>
    <property type="match status" value="1"/>
</dbReference>
<reference evidence="9 10" key="1">
    <citation type="submission" date="2020-08" db="EMBL/GenBank/DDBJ databases">
        <title>Genome public.</title>
        <authorList>
            <person name="Liu C."/>
            <person name="Sun Q."/>
        </authorList>
    </citation>
    <scope>NUCLEOTIDE SEQUENCE [LARGE SCALE GENOMIC DNA]</scope>
    <source>
        <strain evidence="9 10">New-38</strain>
    </source>
</reference>
<feature type="transmembrane region" description="Helical" evidence="7">
    <location>
        <begin position="69"/>
        <end position="87"/>
    </location>
</feature>
<evidence type="ECO:0000256" key="7">
    <source>
        <dbReference type="SAM" id="Phobius"/>
    </source>
</evidence>
<keyword evidence="6 7" id="KW-0472">Membrane</keyword>
<feature type="transmembrane region" description="Helical" evidence="7">
    <location>
        <begin position="7"/>
        <end position="31"/>
    </location>
</feature>
<feature type="transmembrane region" description="Helical" evidence="7">
    <location>
        <begin position="238"/>
        <end position="259"/>
    </location>
</feature>
<evidence type="ECO:0000256" key="6">
    <source>
        <dbReference type="ARBA" id="ARBA00023136"/>
    </source>
</evidence>
<feature type="transmembrane region" description="Helical" evidence="7">
    <location>
        <begin position="355"/>
        <end position="376"/>
    </location>
</feature>
<evidence type="ECO:0000313" key="10">
    <source>
        <dbReference type="Proteomes" id="UP000660021"/>
    </source>
</evidence>
<accession>A0ABR7HTQ5</accession>
<evidence type="ECO:0000313" key="9">
    <source>
        <dbReference type="EMBL" id="MBC5730887.1"/>
    </source>
</evidence>
<keyword evidence="4 7" id="KW-0812">Transmembrane</keyword>
<comment type="caution">
    <text evidence="9">The sequence shown here is derived from an EMBL/GenBank/DDBJ whole genome shotgun (WGS) entry which is preliminary data.</text>
</comment>
<feature type="transmembrane region" description="Helical" evidence="7">
    <location>
        <begin position="93"/>
        <end position="116"/>
    </location>
</feature>
<keyword evidence="10" id="KW-1185">Reference proteome</keyword>
<feature type="transmembrane region" description="Helical" evidence="7">
    <location>
        <begin position="324"/>
        <end position="343"/>
    </location>
</feature>
<dbReference type="EMBL" id="JACOPR010000004">
    <property type="protein sequence ID" value="MBC5730887.1"/>
    <property type="molecule type" value="Genomic_DNA"/>
</dbReference>
<feature type="transmembrane region" description="Helical" evidence="7">
    <location>
        <begin position="291"/>
        <end position="312"/>
    </location>
</feature>
<dbReference type="InterPro" id="IPR050171">
    <property type="entry name" value="MFS_Transporters"/>
</dbReference>
<evidence type="ECO:0000256" key="1">
    <source>
        <dbReference type="ARBA" id="ARBA00004651"/>
    </source>
</evidence>
<feature type="transmembrane region" description="Helical" evidence="7">
    <location>
        <begin position="266"/>
        <end position="285"/>
    </location>
</feature>
<protein>
    <submittedName>
        <fullName evidence="9">MFS transporter</fullName>
    </submittedName>
</protein>
<dbReference type="InterPro" id="IPR011701">
    <property type="entry name" value="MFS"/>
</dbReference>
<evidence type="ECO:0000256" key="3">
    <source>
        <dbReference type="ARBA" id="ARBA00022475"/>
    </source>
</evidence>
<keyword evidence="3" id="KW-1003">Cell membrane</keyword>
<evidence type="ECO:0000256" key="5">
    <source>
        <dbReference type="ARBA" id="ARBA00022989"/>
    </source>
</evidence>
<proteinExistence type="predicted"/>